<evidence type="ECO:0000256" key="1">
    <source>
        <dbReference type="SAM" id="MobiDB-lite"/>
    </source>
</evidence>
<protein>
    <submittedName>
        <fullName evidence="3">DUF6456 domain-containing protein</fullName>
    </submittedName>
</protein>
<sequence>MAGKRKAKTSKQKESIGPSKWRLQHGGFTEAVRSADPETGVPVAHRRAVDTLGAMQANGTITAEMFEAGGIFRRQFRSAMLDGLRAMPLIRIVGGGGDCITEQQIAARDRVASAMEVLGGSDSAAGSCVWHVVGLECSVREWAMRQGWGGRTVPATQAQGMLVAALSVLAAHYGLVSRGRAA</sequence>
<feature type="compositionally biased region" description="Basic residues" evidence="1">
    <location>
        <begin position="1"/>
        <end position="10"/>
    </location>
</feature>
<dbReference type="Proteomes" id="UP001595420">
    <property type="component" value="Unassembled WGS sequence"/>
</dbReference>
<dbReference type="EMBL" id="JBHRSB010000008">
    <property type="protein sequence ID" value="MFC3002984.1"/>
    <property type="molecule type" value="Genomic_DNA"/>
</dbReference>
<dbReference type="InterPro" id="IPR045599">
    <property type="entry name" value="DUF6456"/>
</dbReference>
<feature type="domain" description="DUF6456" evidence="2">
    <location>
        <begin position="61"/>
        <end position="174"/>
    </location>
</feature>
<evidence type="ECO:0000313" key="4">
    <source>
        <dbReference type="Proteomes" id="UP001595420"/>
    </source>
</evidence>
<dbReference type="Pfam" id="PF20057">
    <property type="entry name" value="DUF6456"/>
    <property type="match status" value="1"/>
</dbReference>
<accession>A0ABV7C357</accession>
<evidence type="ECO:0000259" key="2">
    <source>
        <dbReference type="Pfam" id="PF20057"/>
    </source>
</evidence>
<dbReference type="RefSeq" id="WP_216839299.1">
    <property type="nucleotide sequence ID" value="NZ_JAFNJS010000008.1"/>
</dbReference>
<organism evidence="3 4">
    <name type="scientific">Falsiroseomonas tokyonensis</name>
    <dbReference type="NCBI Taxonomy" id="430521"/>
    <lineage>
        <taxon>Bacteria</taxon>
        <taxon>Pseudomonadati</taxon>
        <taxon>Pseudomonadota</taxon>
        <taxon>Alphaproteobacteria</taxon>
        <taxon>Acetobacterales</taxon>
        <taxon>Roseomonadaceae</taxon>
        <taxon>Falsiroseomonas</taxon>
    </lineage>
</organism>
<evidence type="ECO:0000313" key="3">
    <source>
        <dbReference type="EMBL" id="MFC3002984.1"/>
    </source>
</evidence>
<name>A0ABV7C357_9PROT</name>
<reference evidence="4" key="1">
    <citation type="journal article" date="2019" name="Int. J. Syst. Evol. Microbiol.">
        <title>The Global Catalogue of Microorganisms (GCM) 10K type strain sequencing project: providing services to taxonomists for standard genome sequencing and annotation.</title>
        <authorList>
            <consortium name="The Broad Institute Genomics Platform"/>
            <consortium name="The Broad Institute Genome Sequencing Center for Infectious Disease"/>
            <person name="Wu L."/>
            <person name="Ma J."/>
        </authorList>
    </citation>
    <scope>NUCLEOTIDE SEQUENCE [LARGE SCALE GENOMIC DNA]</scope>
    <source>
        <strain evidence="4">CGMCC 1.16855</strain>
    </source>
</reference>
<feature type="region of interest" description="Disordered" evidence="1">
    <location>
        <begin position="1"/>
        <end position="23"/>
    </location>
</feature>
<comment type="caution">
    <text evidence="3">The sequence shown here is derived from an EMBL/GenBank/DDBJ whole genome shotgun (WGS) entry which is preliminary data.</text>
</comment>
<keyword evidence="4" id="KW-1185">Reference proteome</keyword>
<gene>
    <name evidence="3" type="ORF">ACFOD3_24010</name>
</gene>
<proteinExistence type="predicted"/>